<name>A0ABR6GLW3_9BURK</name>
<dbReference type="SUPFAM" id="SSF48452">
    <property type="entry name" value="TPR-like"/>
    <property type="match status" value="2"/>
</dbReference>
<dbReference type="InterPro" id="IPR050498">
    <property type="entry name" value="Ycf3"/>
</dbReference>
<evidence type="ECO:0000313" key="8">
    <source>
        <dbReference type="Proteomes" id="UP000574369"/>
    </source>
</evidence>
<dbReference type="InterPro" id="IPR011990">
    <property type="entry name" value="TPR-like_helical_dom_sf"/>
</dbReference>
<feature type="domain" description="Peptidase A2" evidence="6">
    <location>
        <begin position="318"/>
        <end position="332"/>
    </location>
</feature>
<dbReference type="InterPro" id="IPR019734">
    <property type="entry name" value="TPR_rpt"/>
</dbReference>
<dbReference type="Pfam" id="PF13371">
    <property type="entry name" value="TPR_9"/>
    <property type="match status" value="1"/>
</dbReference>
<dbReference type="InterPro" id="IPR001995">
    <property type="entry name" value="Peptidase_A2_cat"/>
</dbReference>
<feature type="compositionally biased region" description="Low complexity" evidence="5">
    <location>
        <begin position="705"/>
        <end position="720"/>
    </location>
</feature>
<keyword evidence="7" id="KW-0645">Protease</keyword>
<dbReference type="PROSITE" id="PS50175">
    <property type="entry name" value="ASP_PROT_RETROV"/>
    <property type="match status" value="2"/>
</dbReference>
<dbReference type="PROSITE" id="PS50005">
    <property type="entry name" value="TPR"/>
    <property type="match status" value="1"/>
</dbReference>
<dbReference type="EMBL" id="JACHXO010000001">
    <property type="protein sequence ID" value="MBB3193088.1"/>
    <property type="molecule type" value="Genomic_DNA"/>
</dbReference>
<dbReference type="Gene3D" id="1.25.40.10">
    <property type="entry name" value="Tetratricopeptide repeat domain"/>
    <property type="match status" value="2"/>
</dbReference>
<evidence type="ECO:0000256" key="5">
    <source>
        <dbReference type="SAM" id="MobiDB-lite"/>
    </source>
</evidence>
<dbReference type="Pfam" id="PF13650">
    <property type="entry name" value="Asp_protease_2"/>
    <property type="match status" value="2"/>
</dbReference>
<proteinExistence type="predicted"/>
<protein>
    <submittedName>
        <fullName evidence="7">Aspartyl protease/Tfp pilus assembly protein PilF</fullName>
    </submittedName>
</protein>
<gene>
    <name evidence="7" type="ORF">FHS28_000453</name>
</gene>
<accession>A0ABR6GLW3</accession>
<organism evidence="7 8">
    <name type="scientific">Roseateles terrae</name>
    <dbReference type="NCBI Taxonomy" id="431060"/>
    <lineage>
        <taxon>Bacteria</taxon>
        <taxon>Pseudomonadati</taxon>
        <taxon>Pseudomonadota</taxon>
        <taxon>Betaproteobacteria</taxon>
        <taxon>Burkholderiales</taxon>
        <taxon>Sphaerotilaceae</taxon>
        <taxon>Roseateles</taxon>
    </lineage>
</organism>
<keyword evidence="2" id="KW-0378">Hydrolase</keyword>
<dbReference type="Pfam" id="PF13432">
    <property type="entry name" value="TPR_16"/>
    <property type="match status" value="1"/>
</dbReference>
<dbReference type="PANTHER" id="PTHR44858:SF1">
    <property type="entry name" value="UDP-N-ACETYLGLUCOSAMINE--PEPTIDE N-ACETYLGLUCOSAMINYLTRANSFERASE SPINDLY-RELATED"/>
    <property type="match status" value="1"/>
</dbReference>
<evidence type="ECO:0000259" key="6">
    <source>
        <dbReference type="PROSITE" id="PS50175"/>
    </source>
</evidence>
<dbReference type="CDD" id="cd05483">
    <property type="entry name" value="retropepsin_like_bacteria"/>
    <property type="match status" value="2"/>
</dbReference>
<dbReference type="GO" id="GO:0006508">
    <property type="term" value="P:proteolysis"/>
    <property type="evidence" value="ECO:0007669"/>
    <property type="project" value="UniProtKB-KW"/>
</dbReference>
<feature type="repeat" description="TPR" evidence="4">
    <location>
        <begin position="452"/>
        <end position="485"/>
    </location>
</feature>
<dbReference type="PANTHER" id="PTHR44858">
    <property type="entry name" value="TETRATRICOPEPTIDE REPEAT PROTEIN 6"/>
    <property type="match status" value="1"/>
</dbReference>
<dbReference type="SMART" id="SM00028">
    <property type="entry name" value="TPR"/>
    <property type="match status" value="4"/>
</dbReference>
<keyword evidence="3 4" id="KW-0802">TPR repeat</keyword>
<dbReference type="InterPro" id="IPR034122">
    <property type="entry name" value="Retropepsin-like_bacterial"/>
</dbReference>
<sequence length="757" mass="82109">MWRLESHRRHAAVELPKLMKMNLHVPCPDRRDRSRSVHGCELSQPAVSSPFHDATGGGAAGTATDTPSCGGLAASMRLARYWAGSLGQHHRMFREDKVLQQQVSAADADSRASAGRFWSRLLHWRAPCLAALLVACAPATWAQCVMENMEIPVRIVGNRPIAMLTLNGVEAPMLVDSGAFHSILSPSTAARLNLPLRHLPFGMDIEGYTGDIEAQLTRVERVGLRGAEMKKVDFVVGGSELGNGIMGILGRNILSAMDTEYDFAHGAIRLSNPGKDCRSANLAYWANGAPVVTAELKRGRNSRDTTIRLDIAINGKTTEALLDTGAPVTVLTLKTAKRAGIAVDSLVANGYSRGAGEGRAKSYLGMVDTFELGGEKISNVKMSIDDNDVFDSGMLLGLDYFLAHRIYISKLQGKFYATWNGSPIFAAHKGMAMREEDLQYAARPDDVQADNPDALARRGNAFAANREHDKALADLNRAIELAPTVAGYRLDRAHVLLAQSHPKEALMDLDEALRLDPAQADARVMRAQLRVRQRRGADARADLEALDAQLTPSAPQRIQMATMFFVMGRLPEAIRQWSLWLPTHENDHDYPTAMNNRCWSRARLGVDLTMAVKDCEAAIGKDEANAAYRDSLGWVYLRLGQPAQARKAFDAALERDAKLSFALYGRGLALLQLKDAAGSQADLAAARQAKSDIDTRVRRMGFEVAPDAPVGAAPDAAKAPKGPDGREMPKAGAAVGEPLEAEDPASEASRGTQAPYQ</sequence>
<dbReference type="PROSITE" id="PS00141">
    <property type="entry name" value="ASP_PROTEASE"/>
    <property type="match status" value="1"/>
</dbReference>
<evidence type="ECO:0000256" key="4">
    <source>
        <dbReference type="PROSITE-ProRule" id="PRU00339"/>
    </source>
</evidence>
<dbReference type="Gene3D" id="2.40.70.10">
    <property type="entry name" value="Acid Proteases"/>
    <property type="match status" value="2"/>
</dbReference>
<dbReference type="InterPro" id="IPR021109">
    <property type="entry name" value="Peptidase_aspartic_dom_sf"/>
</dbReference>
<keyword evidence="8" id="KW-1185">Reference proteome</keyword>
<dbReference type="Proteomes" id="UP000574369">
    <property type="component" value="Unassembled WGS sequence"/>
</dbReference>
<feature type="region of interest" description="Disordered" evidence="5">
    <location>
        <begin position="705"/>
        <end position="757"/>
    </location>
</feature>
<evidence type="ECO:0000256" key="2">
    <source>
        <dbReference type="ARBA" id="ARBA00022801"/>
    </source>
</evidence>
<comment type="caution">
    <text evidence="7">The sequence shown here is derived from an EMBL/GenBank/DDBJ whole genome shotgun (WGS) entry which is preliminary data.</text>
</comment>
<dbReference type="SUPFAM" id="SSF50630">
    <property type="entry name" value="Acid proteases"/>
    <property type="match status" value="2"/>
</dbReference>
<dbReference type="RefSeq" id="WP_184294025.1">
    <property type="nucleotide sequence ID" value="NZ_JACHXO010000001.1"/>
</dbReference>
<feature type="domain" description="Peptidase A2" evidence="6">
    <location>
        <begin position="171"/>
        <end position="253"/>
    </location>
</feature>
<dbReference type="GO" id="GO:0008233">
    <property type="term" value="F:peptidase activity"/>
    <property type="evidence" value="ECO:0007669"/>
    <property type="project" value="UniProtKB-KW"/>
</dbReference>
<dbReference type="InterPro" id="IPR001969">
    <property type="entry name" value="Aspartic_peptidase_AS"/>
</dbReference>
<reference evidence="7 8" key="1">
    <citation type="submission" date="2020-08" db="EMBL/GenBank/DDBJ databases">
        <title>Genomic Encyclopedia of Type Strains, Phase III (KMG-III): the genomes of soil and plant-associated and newly described type strains.</title>
        <authorList>
            <person name="Whitman W."/>
        </authorList>
    </citation>
    <scope>NUCLEOTIDE SEQUENCE [LARGE SCALE GENOMIC DNA]</scope>
    <source>
        <strain evidence="7 8">CECT 7247</strain>
    </source>
</reference>
<evidence type="ECO:0000256" key="1">
    <source>
        <dbReference type="ARBA" id="ARBA00022737"/>
    </source>
</evidence>
<evidence type="ECO:0000313" key="7">
    <source>
        <dbReference type="EMBL" id="MBB3193088.1"/>
    </source>
</evidence>
<evidence type="ECO:0000256" key="3">
    <source>
        <dbReference type="ARBA" id="ARBA00022803"/>
    </source>
</evidence>
<keyword evidence="1" id="KW-0677">Repeat</keyword>